<evidence type="ECO:0000313" key="1">
    <source>
        <dbReference type="EMBL" id="GAW26719.1"/>
    </source>
</evidence>
<accession>A0A1S8A9K0</accession>
<keyword evidence="2" id="KW-1185">Reference proteome</keyword>
<name>A0A1S8A9K0_ROSNE</name>
<gene>
    <name evidence="1" type="ORF">SAMD00023353_4500460</name>
</gene>
<evidence type="ECO:0000313" key="2">
    <source>
        <dbReference type="Proteomes" id="UP000054516"/>
    </source>
</evidence>
<reference evidence="1" key="1">
    <citation type="submission" date="2016-03" db="EMBL/GenBank/DDBJ databases">
        <title>Draft genome sequence of Rosellinia necatrix.</title>
        <authorList>
            <person name="Kanematsu S."/>
        </authorList>
    </citation>
    <scope>NUCLEOTIDE SEQUENCE [LARGE SCALE GENOMIC DNA]</scope>
    <source>
        <strain evidence="1">W97</strain>
    </source>
</reference>
<protein>
    <submittedName>
        <fullName evidence="1">Uncharacterized protein</fullName>
    </submittedName>
</protein>
<proteinExistence type="predicted"/>
<dbReference type="EMBL" id="DF977490">
    <property type="protein sequence ID" value="GAW26719.1"/>
    <property type="molecule type" value="Genomic_DNA"/>
</dbReference>
<sequence>MVPAKARGHRNQNLAGFPLFAGLYRNWQLVTSFPPAPIVVQRRSPARSSSTGAHPY</sequence>
<dbReference type="AlphaFoldDB" id="A0A1S8A9K0"/>
<dbReference type="Proteomes" id="UP000054516">
    <property type="component" value="Unassembled WGS sequence"/>
</dbReference>
<organism evidence="1">
    <name type="scientific">Rosellinia necatrix</name>
    <name type="common">White root-rot fungus</name>
    <dbReference type="NCBI Taxonomy" id="77044"/>
    <lineage>
        <taxon>Eukaryota</taxon>
        <taxon>Fungi</taxon>
        <taxon>Dikarya</taxon>
        <taxon>Ascomycota</taxon>
        <taxon>Pezizomycotina</taxon>
        <taxon>Sordariomycetes</taxon>
        <taxon>Xylariomycetidae</taxon>
        <taxon>Xylariales</taxon>
        <taxon>Xylariaceae</taxon>
        <taxon>Rosellinia</taxon>
    </lineage>
</organism>